<comment type="caution">
    <text evidence="1">The sequence shown here is derived from an EMBL/GenBank/DDBJ whole genome shotgun (WGS) entry which is preliminary data.</text>
</comment>
<sequence length="73" mass="8426">MERTETFKIPQAQLDELYEKMCIPVGFEFTPTKEALYFIANKLSQEQEAIVNRSGCFDREDVHKGSGRNVLRA</sequence>
<evidence type="ECO:0000313" key="1">
    <source>
        <dbReference type="EMBL" id="TNV76957.1"/>
    </source>
</evidence>
<protein>
    <submittedName>
        <fullName evidence="1">Uncharacterized protein</fullName>
    </submittedName>
</protein>
<evidence type="ECO:0000313" key="2">
    <source>
        <dbReference type="Proteomes" id="UP000785679"/>
    </source>
</evidence>
<dbReference type="AlphaFoldDB" id="A0A8J8NK36"/>
<accession>A0A8J8NK36</accession>
<proteinExistence type="predicted"/>
<dbReference type="EMBL" id="RRYP01012671">
    <property type="protein sequence ID" value="TNV76957.1"/>
    <property type="molecule type" value="Genomic_DNA"/>
</dbReference>
<dbReference type="Proteomes" id="UP000785679">
    <property type="component" value="Unassembled WGS sequence"/>
</dbReference>
<reference evidence="1" key="1">
    <citation type="submission" date="2019-06" db="EMBL/GenBank/DDBJ databases">
        <authorList>
            <person name="Zheng W."/>
        </authorList>
    </citation>
    <scope>NUCLEOTIDE SEQUENCE</scope>
    <source>
        <strain evidence="1">QDHG01</strain>
    </source>
</reference>
<organism evidence="1 2">
    <name type="scientific">Halteria grandinella</name>
    <dbReference type="NCBI Taxonomy" id="5974"/>
    <lineage>
        <taxon>Eukaryota</taxon>
        <taxon>Sar</taxon>
        <taxon>Alveolata</taxon>
        <taxon>Ciliophora</taxon>
        <taxon>Intramacronucleata</taxon>
        <taxon>Spirotrichea</taxon>
        <taxon>Stichotrichia</taxon>
        <taxon>Sporadotrichida</taxon>
        <taxon>Halteriidae</taxon>
        <taxon>Halteria</taxon>
    </lineage>
</organism>
<name>A0A8J8NK36_HALGN</name>
<keyword evidence="2" id="KW-1185">Reference proteome</keyword>
<gene>
    <name evidence="1" type="ORF">FGO68_gene7881</name>
</gene>